<dbReference type="Proteomes" id="UP000274601">
    <property type="component" value="Unassembled WGS sequence"/>
</dbReference>
<dbReference type="EMBL" id="RBWU01000001">
    <property type="protein sequence ID" value="RKS79117.1"/>
    <property type="molecule type" value="Genomic_DNA"/>
</dbReference>
<organism evidence="2 3">
    <name type="scientific">Actinomadura pelletieri DSM 43383</name>
    <dbReference type="NCBI Taxonomy" id="1120940"/>
    <lineage>
        <taxon>Bacteria</taxon>
        <taxon>Bacillati</taxon>
        <taxon>Actinomycetota</taxon>
        <taxon>Actinomycetes</taxon>
        <taxon>Streptosporangiales</taxon>
        <taxon>Thermomonosporaceae</taxon>
        <taxon>Actinomadura</taxon>
    </lineage>
</organism>
<evidence type="ECO:0000259" key="1">
    <source>
        <dbReference type="Pfam" id="PF21761"/>
    </source>
</evidence>
<dbReference type="InterPro" id="IPR013328">
    <property type="entry name" value="6PGD_dom2"/>
</dbReference>
<gene>
    <name evidence="2" type="ORF">BZB76_0559</name>
</gene>
<reference evidence="2 3" key="1">
    <citation type="submission" date="2018-10" db="EMBL/GenBank/DDBJ databases">
        <title>Genomic Encyclopedia of Archaeal and Bacterial Type Strains, Phase II (KMG-II): from individual species to whole genera.</title>
        <authorList>
            <person name="Goeker M."/>
        </authorList>
    </citation>
    <scope>NUCLEOTIDE SEQUENCE [LARGE SCALE GENOMIC DNA]</scope>
    <source>
        <strain evidence="2 3">DSM 43383</strain>
    </source>
</reference>
<proteinExistence type="predicted"/>
<feature type="domain" description="NADPH-dependent reductive aminase-like C-terminal" evidence="1">
    <location>
        <begin position="35"/>
        <end position="132"/>
    </location>
</feature>
<sequence length="135" mass="14444">MTQQHSRWVLGAGRDSAEVRPALSRLESGGPTPTMLGAVNVNASDFAPIAEQAIESATRWLAGYAKQIDEGVFPPDDVAIDLHRAEMEHVVAESEALGVNAELPMFMRAMTDRAVAAGHGGESYPAMIELFRVPG</sequence>
<dbReference type="Gene3D" id="1.10.1040.10">
    <property type="entry name" value="N-(1-d-carboxylethyl)-l-norvaline Dehydrogenase, domain 2"/>
    <property type="match status" value="1"/>
</dbReference>
<dbReference type="InterPro" id="IPR048666">
    <property type="entry name" value="RedAm-like_C"/>
</dbReference>
<dbReference type="Pfam" id="PF21761">
    <property type="entry name" value="RedAm-like_C"/>
    <property type="match status" value="1"/>
</dbReference>
<comment type="caution">
    <text evidence="2">The sequence shown here is derived from an EMBL/GenBank/DDBJ whole genome shotgun (WGS) entry which is preliminary data.</text>
</comment>
<name>A0A495QYH1_9ACTN</name>
<protein>
    <recommendedName>
        <fullName evidence="1">NADPH-dependent reductive aminase-like C-terminal domain-containing protein</fullName>
    </recommendedName>
</protein>
<evidence type="ECO:0000313" key="2">
    <source>
        <dbReference type="EMBL" id="RKS79117.1"/>
    </source>
</evidence>
<evidence type="ECO:0000313" key="3">
    <source>
        <dbReference type="Proteomes" id="UP000274601"/>
    </source>
</evidence>
<keyword evidence="3" id="KW-1185">Reference proteome</keyword>
<accession>A0A495QYH1</accession>
<dbReference type="AlphaFoldDB" id="A0A495QYH1"/>